<dbReference type="AlphaFoldDB" id="A0A226HY72"/>
<feature type="transmembrane region" description="Helical" evidence="1">
    <location>
        <begin position="54"/>
        <end position="73"/>
    </location>
</feature>
<dbReference type="EMBL" id="MUHA01000016">
    <property type="protein sequence ID" value="OXA99153.1"/>
    <property type="molecule type" value="Genomic_DNA"/>
</dbReference>
<evidence type="ECO:0008006" key="4">
    <source>
        <dbReference type="Google" id="ProtNLM"/>
    </source>
</evidence>
<gene>
    <name evidence="2" type="ORF">B0A75_12080</name>
</gene>
<proteinExistence type="predicted"/>
<keyword evidence="3" id="KW-1185">Reference proteome</keyword>
<keyword evidence="1" id="KW-1133">Transmembrane helix</keyword>
<evidence type="ECO:0000256" key="1">
    <source>
        <dbReference type="SAM" id="Phobius"/>
    </source>
</evidence>
<dbReference type="Proteomes" id="UP000198336">
    <property type="component" value="Unassembled WGS sequence"/>
</dbReference>
<dbReference type="RefSeq" id="WP_089054536.1">
    <property type="nucleotide sequence ID" value="NZ_MUHA01000016.1"/>
</dbReference>
<evidence type="ECO:0000313" key="2">
    <source>
        <dbReference type="EMBL" id="OXA99153.1"/>
    </source>
</evidence>
<feature type="transmembrane region" description="Helical" evidence="1">
    <location>
        <begin position="6"/>
        <end position="23"/>
    </location>
</feature>
<protein>
    <recommendedName>
        <fullName evidence="4">Molybdenum ABC transporter permease</fullName>
    </recommendedName>
</protein>
<reference evidence="2 3" key="1">
    <citation type="submission" date="2016-11" db="EMBL/GenBank/DDBJ databases">
        <title>Whole genomes of Flavobacteriaceae.</title>
        <authorList>
            <person name="Stine C."/>
            <person name="Li C."/>
            <person name="Tadesse D."/>
        </authorList>
    </citation>
    <scope>NUCLEOTIDE SEQUENCE [LARGE SCALE GENOMIC DNA]</scope>
    <source>
        <strain evidence="2 3">CCUG 59446</strain>
    </source>
</reference>
<evidence type="ECO:0000313" key="3">
    <source>
        <dbReference type="Proteomes" id="UP000198336"/>
    </source>
</evidence>
<keyword evidence="1" id="KW-0812">Transmembrane</keyword>
<accession>A0A226HY72</accession>
<keyword evidence="1" id="KW-0472">Membrane</keyword>
<organism evidence="2 3">
    <name type="scientific">Flavobacterium oncorhynchi</name>
    <dbReference type="NCBI Taxonomy" id="728056"/>
    <lineage>
        <taxon>Bacteria</taxon>
        <taxon>Pseudomonadati</taxon>
        <taxon>Bacteroidota</taxon>
        <taxon>Flavobacteriia</taxon>
        <taxon>Flavobacteriales</taxon>
        <taxon>Flavobacteriaceae</taxon>
        <taxon>Flavobacterium</taxon>
    </lineage>
</organism>
<sequence length="89" mass="10466">MDYTLLIMGILTLSTGLFLWHWINKKQFNRRNSNGVEGFTSYEKAVVIRFLERIGRWLAFILIIAGLVFLWGFSKEKKKIEQQAVTDKQ</sequence>
<name>A0A226HY72_9FLAO</name>
<comment type="caution">
    <text evidence="2">The sequence shown here is derived from an EMBL/GenBank/DDBJ whole genome shotgun (WGS) entry which is preliminary data.</text>
</comment>